<dbReference type="KEGG" id="cut:CUTER_05400"/>
<dbReference type="OrthoDB" id="9806388at2"/>
<dbReference type="Pfam" id="PF00557">
    <property type="entry name" value="Peptidase_M24"/>
    <property type="match status" value="1"/>
</dbReference>
<dbReference type="SUPFAM" id="SSF53092">
    <property type="entry name" value="Creatinase/prolidase N-terminal domain"/>
    <property type="match status" value="1"/>
</dbReference>
<dbReference type="PANTHER" id="PTHR46112">
    <property type="entry name" value="AMINOPEPTIDASE"/>
    <property type="match status" value="1"/>
</dbReference>
<keyword evidence="3" id="KW-0378">Hydrolase</keyword>
<dbReference type="Proteomes" id="UP000035548">
    <property type="component" value="Chromosome"/>
</dbReference>
<dbReference type="InterPro" id="IPR000994">
    <property type="entry name" value="Pept_M24"/>
</dbReference>
<dbReference type="STRING" id="1072256.CUTER_05400"/>
<dbReference type="EMBL" id="CP011546">
    <property type="protein sequence ID" value="AKK11077.1"/>
    <property type="molecule type" value="Genomic_DNA"/>
</dbReference>
<protein>
    <submittedName>
        <fullName evidence="3">Xaa-Pro aminopeptidase</fullName>
        <ecNumber evidence="3">3.4.13.-</ecNumber>
    </submittedName>
</protein>
<keyword evidence="3" id="KW-0645">Protease</keyword>
<organism evidence="3 4">
    <name type="scientific">Corynebacterium uterequi</name>
    <dbReference type="NCBI Taxonomy" id="1072256"/>
    <lineage>
        <taxon>Bacteria</taxon>
        <taxon>Bacillati</taxon>
        <taxon>Actinomycetota</taxon>
        <taxon>Actinomycetes</taxon>
        <taxon>Mycobacteriales</taxon>
        <taxon>Corynebacteriaceae</taxon>
        <taxon>Corynebacterium</taxon>
    </lineage>
</organism>
<dbReference type="GO" id="GO:0016805">
    <property type="term" value="F:dipeptidase activity"/>
    <property type="evidence" value="ECO:0007669"/>
    <property type="project" value="UniProtKB-KW"/>
</dbReference>
<evidence type="ECO:0000313" key="3">
    <source>
        <dbReference type="EMBL" id="AKK11077.1"/>
    </source>
</evidence>
<evidence type="ECO:0000259" key="1">
    <source>
        <dbReference type="Pfam" id="PF00557"/>
    </source>
</evidence>
<dbReference type="Pfam" id="PF01321">
    <property type="entry name" value="Creatinase_N"/>
    <property type="match status" value="1"/>
</dbReference>
<dbReference type="InterPro" id="IPR029149">
    <property type="entry name" value="Creatin/AminoP/Spt16_N"/>
</dbReference>
<dbReference type="Gene3D" id="3.40.350.10">
    <property type="entry name" value="Creatinase/prolidase N-terminal domain"/>
    <property type="match status" value="1"/>
</dbReference>
<evidence type="ECO:0000313" key="4">
    <source>
        <dbReference type="Proteomes" id="UP000035548"/>
    </source>
</evidence>
<dbReference type="PATRIC" id="fig|1072256.5.peg.1067"/>
<dbReference type="EC" id="3.4.13.-" evidence="3"/>
<proteinExistence type="predicted"/>
<dbReference type="Gene3D" id="3.90.230.10">
    <property type="entry name" value="Creatinase/methionine aminopeptidase superfamily"/>
    <property type="match status" value="1"/>
</dbReference>
<feature type="domain" description="Peptidase M24" evidence="1">
    <location>
        <begin position="137"/>
        <end position="338"/>
    </location>
</feature>
<evidence type="ECO:0000259" key="2">
    <source>
        <dbReference type="Pfam" id="PF01321"/>
    </source>
</evidence>
<reference evidence="3 4" key="1">
    <citation type="journal article" date="2015" name="Genome Announc.">
        <title>Virulence Factor Genes Detected in the Complete Genome Sequence of Corynebacterium uterequi DSM 45634, Isolated from the Uterus of a Maiden Mare.</title>
        <authorList>
            <person name="Ruckert C."/>
            <person name="Kriete M."/>
            <person name="Jaenicke S."/>
            <person name="Winkler A."/>
            <person name="Tauch A."/>
        </authorList>
    </citation>
    <scope>NUCLEOTIDE SEQUENCE [LARGE SCALE GENOMIC DNA]</scope>
    <source>
        <strain evidence="3 4">DSM 45634</strain>
    </source>
</reference>
<dbReference type="InterPro" id="IPR036005">
    <property type="entry name" value="Creatinase/aminopeptidase-like"/>
</dbReference>
<dbReference type="SUPFAM" id="SSF55920">
    <property type="entry name" value="Creatinase/aminopeptidase"/>
    <property type="match status" value="1"/>
</dbReference>
<dbReference type="RefSeq" id="WP_047259549.1">
    <property type="nucleotide sequence ID" value="NZ_CP011546.1"/>
</dbReference>
<gene>
    <name evidence="3" type="primary">pepE</name>
    <name evidence="3" type="ORF">CUTER_05400</name>
</gene>
<dbReference type="PANTHER" id="PTHR46112:SF3">
    <property type="entry name" value="AMINOPEPTIDASE YPDF"/>
    <property type="match status" value="1"/>
</dbReference>
<dbReference type="InterPro" id="IPR050659">
    <property type="entry name" value="Peptidase_M24B"/>
</dbReference>
<name>A0A0G3HIU0_9CORY</name>
<dbReference type="GO" id="GO:0004177">
    <property type="term" value="F:aminopeptidase activity"/>
    <property type="evidence" value="ECO:0007669"/>
    <property type="project" value="UniProtKB-KW"/>
</dbReference>
<accession>A0A0G3HIU0</accession>
<dbReference type="InterPro" id="IPR000587">
    <property type="entry name" value="Creatinase_N"/>
</dbReference>
<feature type="domain" description="Creatinase N-terminal" evidence="2">
    <location>
        <begin position="8"/>
        <end position="115"/>
    </location>
</feature>
<keyword evidence="3" id="KW-0224">Dipeptidase</keyword>
<keyword evidence="4" id="KW-1185">Reference proteome</keyword>
<dbReference type="AlphaFoldDB" id="A0A0G3HIU0"/>
<sequence>MSIDYSARVARAQATLRDSGLAAVIIGTGAELAYFTGSWNTSHERLTCLVITPDSVTLVAPMVDIVGFAADVTKVGWADGEDPYRLVADRLPAGDVGLGSSLTALHVLALQALIDGETTPLPSGLFQVKEPFEAAELARAGAAIDAVHAQAPGLLQAGRTEKEVAEDLAELILREHTAVDFVIVGSGPNGANPHHEFSDRVLEPGDPVVVDIGGTLDSGYHSDSTRTYVVPGGEPPAEFVAAYQAVHAGYQAGIAAVAPGVLACDVDAAARGIIAEAGWGQYFTHRTGHGIGLSTHEEPFIIAGNELPLAEGMAFSIEPGVYVPGQWGVRIEDIVFVEAAGAKRLNLQPTTL</sequence>
<reference evidence="4" key="2">
    <citation type="submission" date="2015-05" db="EMBL/GenBank/DDBJ databases">
        <title>Complete genome sequence of Corynebacterium uterequi DSM 45634, isolated from the uterus of a maiden mare.</title>
        <authorList>
            <person name="Ruckert C."/>
            <person name="Albersmeier A."/>
            <person name="Winkler A."/>
            <person name="Tauch A."/>
        </authorList>
    </citation>
    <scope>NUCLEOTIDE SEQUENCE [LARGE SCALE GENOMIC DNA]</scope>
    <source>
        <strain evidence="4">DSM 45634</strain>
    </source>
</reference>
<keyword evidence="3" id="KW-0031">Aminopeptidase</keyword>